<evidence type="ECO:0000313" key="2">
    <source>
        <dbReference type="EMBL" id="MDF0717608.1"/>
    </source>
</evidence>
<protein>
    <recommendedName>
        <fullName evidence="4">Cupin domain-containing protein</fullName>
    </recommendedName>
</protein>
<evidence type="ECO:0000313" key="3">
    <source>
        <dbReference type="Proteomes" id="UP001221366"/>
    </source>
</evidence>
<proteinExistence type="predicted"/>
<comment type="caution">
    <text evidence="2">The sequence shown here is derived from an EMBL/GenBank/DDBJ whole genome shotgun (WGS) entry which is preliminary data.</text>
</comment>
<feature type="signal peptide" evidence="1">
    <location>
        <begin position="1"/>
        <end position="21"/>
    </location>
</feature>
<evidence type="ECO:0000256" key="1">
    <source>
        <dbReference type="SAM" id="SignalP"/>
    </source>
</evidence>
<organism evidence="2 3">
    <name type="scientific">Flagellimonas yonaguniensis</name>
    <dbReference type="NCBI Taxonomy" id="3031325"/>
    <lineage>
        <taxon>Bacteria</taxon>
        <taxon>Pseudomonadati</taxon>
        <taxon>Bacteroidota</taxon>
        <taxon>Flavobacteriia</taxon>
        <taxon>Flavobacteriales</taxon>
        <taxon>Flavobacteriaceae</taxon>
        <taxon>Flagellimonas</taxon>
    </lineage>
</organism>
<dbReference type="PROSITE" id="PS51257">
    <property type="entry name" value="PROKAR_LIPOPROTEIN"/>
    <property type="match status" value="1"/>
</dbReference>
<dbReference type="EMBL" id="JARFVB010000013">
    <property type="protein sequence ID" value="MDF0717608.1"/>
    <property type="molecule type" value="Genomic_DNA"/>
</dbReference>
<reference evidence="2 3" key="1">
    <citation type="submission" date="2023-03" db="EMBL/GenBank/DDBJ databases">
        <title>Muricauda XX sp. nov. and Muricauda XXX sp. nov., two novel species isolated from Okinawa Trough.</title>
        <authorList>
            <person name="Cao W."/>
            <person name="Deng X."/>
        </authorList>
    </citation>
    <scope>NUCLEOTIDE SEQUENCE [LARGE SCALE GENOMIC DNA]</scope>
    <source>
        <strain evidence="2 3">334s03</strain>
    </source>
</reference>
<keyword evidence="1" id="KW-0732">Signal</keyword>
<dbReference type="InterPro" id="IPR014710">
    <property type="entry name" value="RmlC-like_jellyroll"/>
</dbReference>
<dbReference type="Proteomes" id="UP001221366">
    <property type="component" value="Unassembled WGS sequence"/>
</dbReference>
<dbReference type="Gene3D" id="2.60.120.10">
    <property type="entry name" value="Jelly Rolls"/>
    <property type="match status" value="2"/>
</dbReference>
<sequence length="241" mass="27245">MKTVKALVLSIFVLLAFYSCKNGQKEKTETTVETEMETVTEPVTHIEALFENEYATVTKVVLEPGQEQDLHQGGERLIYSMNDYTIAWEENGKDLGNKEWKKGNAHSHAPGMHKAKNVGNEAAEWLVFTRTETELPPCDEYDDGNDVNSVKPESTLVLLDDEYFKAMQVTLNPNESIPDHNGINRIIYALNDYSIEYMSDHAGSGNKTFKKGDVHWHEACKHSIKNIGTTEAKFLVVVYKK</sequence>
<name>A0ABT5Y2C9_9FLAO</name>
<feature type="chain" id="PRO_5046586968" description="Cupin domain-containing protein" evidence="1">
    <location>
        <begin position="22"/>
        <end position="241"/>
    </location>
</feature>
<keyword evidence="3" id="KW-1185">Reference proteome</keyword>
<accession>A0ABT5Y2C9</accession>
<dbReference type="RefSeq" id="WP_275616758.1">
    <property type="nucleotide sequence ID" value="NZ_JARFVB010000013.1"/>
</dbReference>
<gene>
    <name evidence="2" type="ORF">PY092_15700</name>
</gene>
<evidence type="ECO:0008006" key="4">
    <source>
        <dbReference type="Google" id="ProtNLM"/>
    </source>
</evidence>